<reference evidence="2" key="1">
    <citation type="journal article" date="2019" name="Int. J. Syst. Evol. Microbiol.">
        <title>The Global Catalogue of Microorganisms (GCM) 10K type strain sequencing project: providing services to taxonomists for standard genome sequencing and annotation.</title>
        <authorList>
            <consortium name="The Broad Institute Genomics Platform"/>
            <consortium name="The Broad Institute Genome Sequencing Center for Infectious Disease"/>
            <person name="Wu L."/>
            <person name="Ma J."/>
        </authorList>
    </citation>
    <scope>NUCLEOTIDE SEQUENCE [LARGE SCALE GENOMIC DNA]</scope>
    <source>
        <strain evidence="2">CECT 8551</strain>
    </source>
</reference>
<dbReference type="RefSeq" id="WP_241290984.1">
    <property type="nucleotide sequence ID" value="NZ_JAKZGR010000001.1"/>
</dbReference>
<accession>A0ABV8EKG0</accession>
<evidence type="ECO:0008006" key="3">
    <source>
        <dbReference type="Google" id="ProtNLM"/>
    </source>
</evidence>
<organism evidence="1 2">
    <name type="scientific">Belliella kenyensis</name>
    <dbReference type="NCBI Taxonomy" id="1472724"/>
    <lineage>
        <taxon>Bacteria</taxon>
        <taxon>Pseudomonadati</taxon>
        <taxon>Bacteroidota</taxon>
        <taxon>Cytophagia</taxon>
        <taxon>Cytophagales</taxon>
        <taxon>Cyclobacteriaceae</taxon>
        <taxon>Belliella</taxon>
    </lineage>
</organism>
<protein>
    <recommendedName>
        <fullName evidence="3">Restriction endonuclease</fullName>
    </recommendedName>
</protein>
<keyword evidence="2" id="KW-1185">Reference proteome</keyword>
<evidence type="ECO:0000313" key="2">
    <source>
        <dbReference type="Proteomes" id="UP001595766"/>
    </source>
</evidence>
<gene>
    <name evidence="1" type="ORF">ACFOUP_07980</name>
</gene>
<sequence length="221" mass="25677">MMFTELNASGYEYNDIFYNAEFEDILSKIITCYNLMLADNVSLTNDENAIRDVLVNDYINNHLIKRRIDFRYIINPEVPLALTTGRPDIKIQHPDPFLEREAYYIIECKRLDATNPNGTTGLNAKYIENGMCRFASSFYSSHYKTNGMIGFVVEELDINENVSSINKLISTNFSKANTTQDLQYRIIVKDFEFSYCSCHNVDENNVILYHLMFDFSENIIK</sequence>
<comment type="caution">
    <text evidence="1">The sequence shown here is derived from an EMBL/GenBank/DDBJ whole genome shotgun (WGS) entry which is preliminary data.</text>
</comment>
<name>A0ABV8EKG0_9BACT</name>
<dbReference type="EMBL" id="JBHSAV010000023">
    <property type="protein sequence ID" value="MFC3976311.1"/>
    <property type="molecule type" value="Genomic_DNA"/>
</dbReference>
<proteinExistence type="predicted"/>
<dbReference type="Proteomes" id="UP001595766">
    <property type="component" value="Unassembled WGS sequence"/>
</dbReference>
<evidence type="ECO:0000313" key="1">
    <source>
        <dbReference type="EMBL" id="MFC3976311.1"/>
    </source>
</evidence>